<accession>A0A8T0HK72</accession>
<protein>
    <submittedName>
        <fullName evidence="1">Uncharacterized protein</fullName>
    </submittedName>
</protein>
<evidence type="ECO:0000313" key="1">
    <source>
        <dbReference type="EMBL" id="KAG0571185.1"/>
    </source>
</evidence>
<reference evidence="1 2" key="1">
    <citation type="submission" date="2020-06" db="EMBL/GenBank/DDBJ databases">
        <title>WGS assembly of Ceratodon purpureus strain R40.</title>
        <authorList>
            <person name="Carey S.B."/>
            <person name="Jenkins J."/>
            <person name="Shu S."/>
            <person name="Lovell J.T."/>
            <person name="Sreedasyam A."/>
            <person name="Maumus F."/>
            <person name="Tiley G.P."/>
            <person name="Fernandez-Pozo N."/>
            <person name="Barry K."/>
            <person name="Chen C."/>
            <person name="Wang M."/>
            <person name="Lipzen A."/>
            <person name="Daum C."/>
            <person name="Saski C.A."/>
            <person name="Payton A.C."/>
            <person name="Mcbreen J.C."/>
            <person name="Conrad R.E."/>
            <person name="Kollar L.M."/>
            <person name="Olsson S."/>
            <person name="Huttunen S."/>
            <person name="Landis J.B."/>
            <person name="Wickett N.J."/>
            <person name="Johnson M.G."/>
            <person name="Rensing S.A."/>
            <person name="Grimwood J."/>
            <person name="Schmutz J."/>
            <person name="Mcdaniel S.F."/>
        </authorList>
    </citation>
    <scope>NUCLEOTIDE SEQUENCE [LARGE SCALE GENOMIC DNA]</scope>
    <source>
        <strain evidence="1 2">R40</strain>
    </source>
</reference>
<dbReference type="EMBL" id="CM026427">
    <property type="protein sequence ID" value="KAG0571185.1"/>
    <property type="molecule type" value="Genomic_DNA"/>
</dbReference>
<gene>
    <name evidence="1" type="ORF">KC19_6G217900</name>
</gene>
<name>A0A8T0HK72_CERPU</name>
<keyword evidence="2" id="KW-1185">Reference proteome</keyword>
<dbReference type="Proteomes" id="UP000822688">
    <property type="component" value="Chromosome 6"/>
</dbReference>
<organism evidence="1 2">
    <name type="scientific">Ceratodon purpureus</name>
    <name type="common">Fire moss</name>
    <name type="synonym">Dicranum purpureum</name>
    <dbReference type="NCBI Taxonomy" id="3225"/>
    <lineage>
        <taxon>Eukaryota</taxon>
        <taxon>Viridiplantae</taxon>
        <taxon>Streptophyta</taxon>
        <taxon>Embryophyta</taxon>
        <taxon>Bryophyta</taxon>
        <taxon>Bryophytina</taxon>
        <taxon>Bryopsida</taxon>
        <taxon>Dicranidae</taxon>
        <taxon>Pseudoditrichales</taxon>
        <taxon>Ditrichaceae</taxon>
        <taxon>Ceratodon</taxon>
    </lineage>
</organism>
<sequence>MNSDEGWWLAQLTLLSDLLQDLLRLVLVCNKLFANLSFLPGDVFALLAVFE</sequence>
<dbReference type="AlphaFoldDB" id="A0A8T0HK72"/>
<comment type="caution">
    <text evidence="1">The sequence shown here is derived from an EMBL/GenBank/DDBJ whole genome shotgun (WGS) entry which is preliminary data.</text>
</comment>
<evidence type="ECO:0000313" key="2">
    <source>
        <dbReference type="Proteomes" id="UP000822688"/>
    </source>
</evidence>
<proteinExistence type="predicted"/>